<evidence type="ECO:0000313" key="4">
    <source>
        <dbReference type="Proteomes" id="UP000029436"/>
    </source>
</evidence>
<dbReference type="AlphaFoldDB" id="A0AAW3EME6"/>
<reference evidence="3 4" key="1">
    <citation type="submission" date="2014-08" db="EMBL/GenBank/DDBJ databases">
        <title>Genome sequences of NCPPB Pectobacterium isolates.</title>
        <authorList>
            <person name="Glover R.H."/>
            <person name="Sapp M."/>
            <person name="Elphinstone J."/>
        </authorList>
    </citation>
    <scope>NUCLEOTIDE SEQUENCE [LARGE SCALE GENOMIC DNA]</scope>
    <source>
        <strain evidence="1 3">NCPPB 3701</strain>
        <strain evidence="2 4">NCPPB3702</strain>
    </source>
</reference>
<dbReference type="Proteomes" id="UP000029436">
    <property type="component" value="Unassembled WGS sequence"/>
</dbReference>
<evidence type="ECO:0000313" key="2">
    <source>
        <dbReference type="EMBL" id="KGA29588.1"/>
    </source>
</evidence>
<evidence type="ECO:0000313" key="3">
    <source>
        <dbReference type="Proteomes" id="UP000029257"/>
    </source>
</evidence>
<dbReference type="Proteomes" id="UP000029257">
    <property type="component" value="Unassembled WGS sequence"/>
</dbReference>
<gene>
    <name evidence="1" type="ORF">JV38_00195</name>
    <name evidence="2" type="ORF">KU73_03925</name>
</gene>
<name>A0AAW3EME6_9GAMM</name>
<organism evidence="1 3">
    <name type="scientific">Pectobacterium wasabiae</name>
    <dbReference type="NCBI Taxonomy" id="55208"/>
    <lineage>
        <taxon>Bacteria</taxon>
        <taxon>Pseudomonadati</taxon>
        <taxon>Pseudomonadota</taxon>
        <taxon>Gammaproteobacteria</taxon>
        <taxon>Enterobacterales</taxon>
        <taxon>Pectobacteriaceae</taxon>
        <taxon>Pectobacterium</taxon>
    </lineage>
</organism>
<protein>
    <recommendedName>
        <fullName evidence="5">Transposase</fullName>
    </recommendedName>
</protein>
<dbReference type="EMBL" id="JQOH01000002">
    <property type="protein sequence ID" value="KGA29588.1"/>
    <property type="molecule type" value="Genomic_DNA"/>
</dbReference>
<keyword evidence="4" id="KW-1185">Reference proteome</keyword>
<proteinExistence type="predicted"/>
<accession>A0AAW3EME6</accession>
<dbReference type="EMBL" id="JQHP01000001">
    <property type="protein sequence ID" value="KFX09386.1"/>
    <property type="molecule type" value="Genomic_DNA"/>
</dbReference>
<comment type="caution">
    <text evidence="1">The sequence shown here is derived from an EMBL/GenBank/DDBJ whole genome shotgun (WGS) entry which is preliminary data.</text>
</comment>
<evidence type="ECO:0008006" key="5">
    <source>
        <dbReference type="Google" id="ProtNLM"/>
    </source>
</evidence>
<evidence type="ECO:0000313" key="1">
    <source>
        <dbReference type="EMBL" id="KFX09386.1"/>
    </source>
</evidence>
<sequence>MFACKKYERVTAEVFHIIMRTSEFTIIKFAATGMITDARKSVLRMRGFAQLNGQFPLESL</sequence>